<evidence type="ECO:0000256" key="7">
    <source>
        <dbReference type="ARBA" id="ARBA00022801"/>
    </source>
</evidence>
<comment type="caution">
    <text evidence="15">The sequence shown here is derived from an EMBL/GenBank/DDBJ whole genome shotgun (WGS) entry which is preliminary data.</text>
</comment>
<evidence type="ECO:0000256" key="11">
    <source>
        <dbReference type="ARBA" id="ARBA00023158"/>
    </source>
</evidence>
<name>A0A9D5BXG8_9LILI</name>
<dbReference type="PANTHER" id="PTHR23336">
    <property type="entry name" value="ZINC FINGER CW-TYPE COILED-COIL DOMAIN PROTEIN 3"/>
    <property type="match status" value="1"/>
</dbReference>
<dbReference type="AlphaFoldDB" id="A0A9D5BXG8"/>
<dbReference type="FunFam" id="3.30.565.10:FF:000075">
    <property type="entry name" value="MORC family CW-type zinc finger protein 4"/>
    <property type="match status" value="1"/>
</dbReference>
<keyword evidence="5" id="KW-0255">Endonuclease</keyword>
<evidence type="ECO:0000256" key="6">
    <source>
        <dbReference type="ARBA" id="ARBA00022763"/>
    </source>
</evidence>
<proteinExistence type="inferred from homology"/>
<evidence type="ECO:0000256" key="3">
    <source>
        <dbReference type="ARBA" id="ARBA00022722"/>
    </source>
</evidence>
<reference evidence="15" key="1">
    <citation type="submission" date="2021-03" db="EMBL/GenBank/DDBJ databases">
        <authorList>
            <person name="Li Z."/>
            <person name="Yang C."/>
        </authorList>
    </citation>
    <scope>NUCLEOTIDE SEQUENCE</scope>
    <source>
        <strain evidence="15">Dzin_1.0</strain>
        <tissue evidence="15">Leaf</tissue>
    </source>
</reference>
<evidence type="ECO:0000259" key="14">
    <source>
        <dbReference type="Pfam" id="PF17942"/>
    </source>
</evidence>
<evidence type="ECO:0000256" key="5">
    <source>
        <dbReference type="ARBA" id="ARBA00022759"/>
    </source>
</evidence>
<accession>A0A9D5BXG8</accession>
<dbReference type="GO" id="GO:0005634">
    <property type="term" value="C:nucleus"/>
    <property type="evidence" value="ECO:0007669"/>
    <property type="project" value="UniProtKB-SubCell"/>
</dbReference>
<keyword evidence="3" id="KW-0540">Nuclease</keyword>
<evidence type="ECO:0000313" key="15">
    <source>
        <dbReference type="EMBL" id="KAJ0962513.1"/>
    </source>
</evidence>
<evidence type="ECO:0000256" key="1">
    <source>
        <dbReference type="ARBA" id="ARBA00004123"/>
    </source>
</evidence>
<dbReference type="GO" id="GO:0005524">
    <property type="term" value="F:ATP binding"/>
    <property type="evidence" value="ECO:0007669"/>
    <property type="project" value="UniProtKB-KW"/>
</dbReference>
<dbReference type="GO" id="GO:0006325">
    <property type="term" value="P:chromatin organization"/>
    <property type="evidence" value="ECO:0007669"/>
    <property type="project" value="UniProtKB-KW"/>
</dbReference>
<keyword evidence="10" id="KW-0175">Coiled coil</keyword>
<evidence type="ECO:0000256" key="4">
    <source>
        <dbReference type="ARBA" id="ARBA00022741"/>
    </source>
</evidence>
<evidence type="ECO:0000256" key="13">
    <source>
        <dbReference type="ARBA" id="ARBA00023242"/>
    </source>
</evidence>
<keyword evidence="9" id="KW-0156">Chromatin regulator</keyword>
<dbReference type="Gene3D" id="3.30.565.10">
    <property type="entry name" value="Histidine kinase-like ATPase, C-terminal domain"/>
    <property type="match status" value="1"/>
</dbReference>
<keyword evidence="16" id="KW-1185">Reference proteome</keyword>
<dbReference type="InterPro" id="IPR041006">
    <property type="entry name" value="Morc_S5"/>
</dbReference>
<keyword evidence="13" id="KW-0539">Nucleus</keyword>
<keyword evidence="12" id="KW-0234">DNA repair</keyword>
<dbReference type="SUPFAM" id="SSF55874">
    <property type="entry name" value="ATPase domain of HSP90 chaperone/DNA topoisomerase II/histidine kinase"/>
    <property type="match status" value="1"/>
</dbReference>
<protein>
    <recommendedName>
        <fullName evidence="14">Morc S5 domain-containing protein</fullName>
    </recommendedName>
</protein>
<dbReference type="Pfam" id="PF13589">
    <property type="entry name" value="HATPase_c_3"/>
    <property type="match status" value="1"/>
</dbReference>
<dbReference type="GO" id="GO:0004519">
    <property type="term" value="F:endonuclease activity"/>
    <property type="evidence" value="ECO:0007669"/>
    <property type="project" value="UniProtKB-KW"/>
</dbReference>
<dbReference type="EMBL" id="JAGGNH010000009">
    <property type="protein sequence ID" value="KAJ0962513.1"/>
    <property type="molecule type" value="Genomic_DNA"/>
</dbReference>
<feature type="domain" description="Morc S5" evidence="14">
    <location>
        <begin position="390"/>
        <end position="528"/>
    </location>
</feature>
<dbReference type="GO" id="GO:0006281">
    <property type="term" value="P:DNA repair"/>
    <property type="evidence" value="ECO:0007669"/>
    <property type="project" value="UniProtKB-KW"/>
</dbReference>
<dbReference type="OrthoDB" id="757982at2759"/>
<dbReference type="Pfam" id="PF17942">
    <property type="entry name" value="Morc6_S5"/>
    <property type="match status" value="1"/>
</dbReference>
<evidence type="ECO:0000256" key="10">
    <source>
        <dbReference type="ARBA" id="ARBA00023054"/>
    </source>
</evidence>
<dbReference type="GO" id="GO:0016887">
    <property type="term" value="F:ATP hydrolysis activity"/>
    <property type="evidence" value="ECO:0007669"/>
    <property type="project" value="InterPro"/>
</dbReference>
<gene>
    <name evidence="15" type="ORF">J5N97_027635</name>
</gene>
<sequence length="760" mass="85813">MIGFIEDHREACSLGFLVTAEGYEMNFPDVIDLCDDDDETEVKDIRGESTSKSGLIHEKARPIIAIHQPDFREYYIREGFAPDKSLDLLNGYLVADQLACSANEISPVSTLPVSAPLCRQFWVAGDYEPVPHLAPAYHNGQNRMRVHPKFLHTNATSHKWAFGAIAELLDNALDEVYNGATFVVVDKITNPQNGTPGLMIKDDGGGMDPESLRRCMSFGFSDKQLDSSIGQYGNGFKTSTMRLGADVVVFSRSMIRRTQSVGILSYTFLRQTGCEDVIVPVVDYQFDPVSGECERLDCHGQKKFCSNLSLLLRWSPYTTEVELLKQFDDIECHGTKIVIFNLWHNDDGVMELDFESDVKDLMISDAPKMLPSKSVSKIRKQKHVANRLWYSLRVYSSILYLHLPENFRIILRGQVVDPHHIVNDLKYREGIKYKPQIGGKMEAEINTIIGYLEGSPNIDVHGFNIYHKNRLILPFLPVVSTTNGRGKGVAGVLEANFIKPTHNKQDFERSTLYQRLVARLRDMTNEYWDFHCHLVGYQTKKEPSLPPSNHVPAYPMQHSVKSSWQVTAENFAPDHFQQLPGCVSSSKIRPHTEYPVSFASSSVVASAARDSQDPGENHFLTDCQIVTALSAPALPTLNGNDSLETKKRRLDGVTPKIKSFEKQAVINGMPNGPGSNCQTEDMRGRIQEFVTMMQANEKLRAECAEYERTGKELMLKEQDLRLELHRVQEDYNQLFMELQSMNYTGNGEAVVDPRFTSLFF</sequence>
<dbReference type="GO" id="GO:0031047">
    <property type="term" value="P:regulatory ncRNA-mediated gene silencing"/>
    <property type="evidence" value="ECO:0007669"/>
    <property type="project" value="UniProtKB-KW"/>
</dbReference>
<keyword evidence="7" id="KW-0378">Hydrolase</keyword>
<keyword evidence="4" id="KW-0547">Nucleotide-binding</keyword>
<dbReference type="Proteomes" id="UP001085076">
    <property type="component" value="Miscellaneous, Linkage group lg09"/>
</dbReference>
<evidence type="ECO:0000256" key="2">
    <source>
        <dbReference type="ARBA" id="ARBA00007845"/>
    </source>
</evidence>
<dbReference type="InterPro" id="IPR045261">
    <property type="entry name" value="MORC_ATPase"/>
</dbReference>
<comment type="subcellular location">
    <subcellularLocation>
        <location evidence="1">Nucleus</location>
    </subcellularLocation>
</comment>
<keyword evidence="11" id="KW-0943">RNA-mediated gene silencing</keyword>
<reference evidence="15" key="2">
    <citation type="journal article" date="2022" name="Hortic Res">
        <title>The genome of Dioscorea zingiberensis sheds light on the biosynthesis, origin and evolution of the medicinally important diosgenin saponins.</title>
        <authorList>
            <person name="Li Y."/>
            <person name="Tan C."/>
            <person name="Li Z."/>
            <person name="Guo J."/>
            <person name="Li S."/>
            <person name="Chen X."/>
            <person name="Wang C."/>
            <person name="Dai X."/>
            <person name="Yang H."/>
            <person name="Song W."/>
            <person name="Hou L."/>
            <person name="Xu J."/>
            <person name="Tong Z."/>
            <person name="Xu A."/>
            <person name="Yuan X."/>
            <person name="Wang W."/>
            <person name="Yang Q."/>
            <person name="Chen L."/>
            <person name="Sun Z."/>
            <person name="Wang K."/>
            <person name="Pan B."/>
            <person name="Chen J."/>
            <person name="Bao Y."/>
            <person name="Liu F."/>
            <person name="Qi X."/>
            <person name="Gang D.R."/>
            <person name="Wen J."/>
            <person name="Li J."/>
        </authorList>
    </citation>
    <scope>NUCLEOTIDE SEQUENCE</scope>
    <source>
        <strain evidence="15">Dzin_1.0</strain>
    </source>
</reference>
<evidence type="ECO:0000256" key="8">
    <source>
        <dbReference type="ARBA" id="ARBA00022840"/>
    </source>
</evidence>
<organism evidence="15 16">
    <name type="scientific">Dioscorea zingiberensis</name>
    <dbReference type="NCBI Taxonomy" id="325984"/>
    <lineage>
        <taxon>Eukaryota</taxon>
        <taxon>Viridiplantae</taxon>
        <taxon>Streptophyta</taxon>
        <taxon>Embryophyta</taxon>
        <taxon>Tracheophyta</taxon>
        <taxon>Spermatophyta</taxon>
        <taxon>Magnoliopsida</taxon>
        <taxon>Liliopsida</taxon>
        <taxon>Dioscoreales</taxon>
        <taxon>Dioscoreaceae</taxon>
        <taxon>Dioscorea</taxon>
    </lineage>
</organism>
<dbReference type="GO" id="GO:0031349">
    <property type="term" value="P:positive regulation of defense response"/>
    <property type="evidence" value="ECO:0007669"/>
    <property type="project" value="UniProtKB-ARBA"/>
</dbReference>
<evidence type="ECO:0000256" key="9">
    <source>
        <dbReference type="ARBA" id="ARBA00022853"/>
    </source>
</evidence>
<dbReference type="InterPro" id="IPR036890">
    <property type="entry name" value="HATPase_C_sf"/>
</dbReference>
<keyword evidence="8" id="KW-0067">ATP-binding</keyword>
<comment type="similarity">
    <text evidence="2">Belongs to the MORC ATPase protein family.</text>
</comment>
<keyword evidence="6" id="KW-0227">DNA damage</keyword>
<dbReference type="PANTHER" id="PTHR23336:SF44">
    <property type="entry name" value="PROTEIN MICRORCHIDIA 6"/>
    <property type="match status" value="1"/>
</dbReference>
<evidence type="ECO:0000313" key="16">
    <source>
        <dbReference type="Proteomes" id="UP001085076"/>
    </source>
</evidence>
<evidence type="ECO:0000256" key="12">
    <source>
        <dbReference type="ARBA" id="ARBA00023204"/>
    </source>
</evidence>